<proteinExistence type="predicted"/>
<dbReference type="Pfam" id="PF01732">
    <property type="entry name" value="Mycop_pep_DUF31"/>
    <property type="match status" value="1"/>
</dbReference>
<feature type="compositionally biased region" description="Low complexity" evidence="1">
    <location>
        <begin position="40"/>
        <end position="57"/>
    </location>
</feature>
<evidence type="ECO:0000256" key="1">
    <source>
        <dbReference type="SAM" id="MobiDB-lite"/>
    </source>
</evidence>
<feature type="domain" description="DUF31" evidence="2">
    <location>
        <begin position="314"/>
        <end position="669"/>
    </location>
</feature>
<evidence type="ECO:0000313" key="3">
    <source>
        <dbReference type="EMBL" id="PYF42651.1"/>
    </source>
</evidence>
<reference evidence="3 4" key="1">
    <citation type="submission" date="2018-06" db="EMBL/GenBank/DDBJ databases">
        <title>Genomic Encyclopedia of Archaeal and Bacterial Type Strains, Phase II (KMG-II): from individual species to whole genera.</title>
        <authorList>
            <person name="Goeker M."/>
        </authorList>
    </citation>
    <scope>NUCLEOTIDE SEQUENCE [LARGE SCALE GENOMIC DNA]</scope>
    <source>
        <strain evidence="3 4">ATCC 29103</strain>
    </source>
</reference>
<dbReference type="RefSeq" id="WP_110858337.1">
    <property type="nucleotide sequence ID" value="NZ_LS991949.1"/>
</dbReference>
<dbReference type="EMBL" id="QKLP01000007">
    <property type="protein sequence ID" value="PYF42651.1"/>
    <property type="molecule type" value="Genomic_DNA"/>
</dbReference>
<feature type="compositionally biased region" description="Basic and acidic residues" evidence="1">
    <location>
        <begin position="59"/>
        <end position="69"/>
    </location>
</feature>
<organism evidence="3 4">
    <name type="scientific">Metamycoplasma alkalescens</name>
    <dbReference type="NCBI Taxonomy" id="45363"/>
    <lineage>
        <taxon>Bacteria</taxon>
        <taxon>Bacillati</taxon>
        <taxon>Mycoplasmatota</taxon>
        <taxon>Mycoplasmoidales</taxon>
        <taxon>Metamycoplasmataceae</taxon>
        <taxon>Metamycoplasma</taxon>
    </lineage>
</organism>
<dbReference type="AlphaFoldDB" id="A0A318U4T1"/>
<gene>
    <name evidence="3" type="ORF">BCF88_10725</name>
</gene>
<protein>
    <submittedName>
        <fullName evidence="3">Putative peptidase DUF31</fullName>
    </submittedName>
</protein>
<evidence type="ECO:0000313" key="4">
    <source>
        <dbReference type="Proteomes" id="UP000247715"/>
    </source>
</evidence>
<sequence>MKNNFSKKLKYFIGMVTLLPSFIFNVSCVIEKNNSENKNNEINQNDDGNNNQTINPNKIIDDENQKNPHDNQTIKPEENLNPIPEVQPKNPEENSIPNPNSNPQTNEPEASPTRNESKDSHLFELEKIKKLTPYEILKETKTFKEETKKFEDFLKKGPYNNGIDFTFLNSDKEINEGYWNFVKNLGEYGNLGETQIKRTKYYNPNIPLYGMMTQKYLDTFEELEKNGAINKNFSFNDLIKNNPFGFLPSNLSQMLFYINFSSLEQLFSVKNITKIKSRFNDIDGTFELLIFTTENKYYFQTDKEKDNALKSDVDFFKYIYDRSFEIIFKTKQWEFPHKFSNQFRFTHTQKSGTVWVIDRITNTDPEYWEFLLATNIHVFNLTNTFDKTIYEKYNKDVWNTNLPGFWANNTRDQNLERKNVYLKTNRGDTFELNNDFVVIDNGKNLSDSFSAYDQYLTAPYFIPRYNVSNIYLNDRDDLEKFFGSNKTKHVKTNNAGADFITLRLKIKKNKLKNIFPSLENIIGTNKEKDWYINFNQNHFSPLKTQFYAGYPLKRNDNQNSEFRGVKSTGGAISSQKRIIYENDFQKLWLKYDKDLNKEYNSVNDNWKKYETSFIKGDGFDEHGMPLTILSQFSQLYTYIPNDSKFKALIQGGSGSMVIDSSFNLIGIVNTHATDEKNETNGINLFQSISSDYKENTKPNIMEDLRKKLQSDKIQTIKLNPNKV</sequence>
<evidence type="ECO:0000259" key="2">
    <source>
        <dbReference type="Pfam" id="PF01732"/>
    </source>
</evidence>
<dbReference type="Proteomes" id="UP000247715">
    <property type="component" value="Unassembled WGS sequence"/>
</dbReference>
<accession>A0A318U4T1</accession>
<feature type="compositionally biased region" description="Polar residues" evidence="1">
    <location>
        <begin position="104"/>
        <end position="114"/>
    </location>
</feature>
<dbReference type="NCBIfam" id="NF045843">
    <property type="entry name" value="MAG2960_Ser_prot"/>
    <property type="match status" value="1"/>
</dbReference>
<feature type="compositionally biased region" description="Low complexity" evidence="1">
    <location>
        <begin position="93"/>
        <end position="103"/>
    </location>
</feature>
<feature type="region of interest" description="Disordered" evidence="1">
    <location>
        <begin position="38"/>
        <end position="120"/>
    </location>
</feature>
<dbReference type="InterPro" id="IPR022382">
    <property type="entry name" value="Mycoplasma_peptidase_DUF31"/>
</dbReference>
<comment type="caution">
    <text evidence="3">The sequence shown here is derived from an EMBL/GenBank/DDBJ whole genome shotgun (WGS) entry which is preliminary data.</text>
</comment>
<name>A0A318U4T1_9BACT</name>